<evidence type="ECO:0000259" key="8">
    <source>
        <dbReference type="PROSITE" id="PS51101"/>
    </source>
</evidence>
<evidence type="ECO:0000256" key="5">
    <source>
        <dbReference type="ARBA" id="ARBA00022679"/>
    </source>
</evidence>
<keyword evidence="10" id="KW-1185">Reference proteome</keyword>
<dbReference type="RefSeq" id="WP_059054992.1">
    <property type="nucleotide sequence ID" value="NZ_LOJF01000010.1"/>
</dbReference>
<accession>A0A117J3Y4</accession>
<keyword evidence="5" id="KW-0808">Transferase</keyword>
<reference evidence="9 10" key="1">
    <citation type="submission" date="2015-12" db="EMBL/GenBank/DDBJ databases">
        <title>Draft Genome Sequence of Olsenella scatoligenes SK9K4T; a Producer of 3-Methylindole- (skatole) and 4-Methylphenol- (p-cresol) Isolated from Pig Feces.</title>
        <authorList>
            <person name="Li X."/>
            <person name="Borg B."/>
            <person name="Canibe N."/>
        </authorList>
    </citation>
    <scope>NUCLEOTIDE SEQUENCE [LARGE SCALE GENOMIC DNA]</scope>
    <source>
        <strain evidence="9 10">SK9K4</strain>
    </source>
</reference>
<keyword evidence="3" id="KW-0963">Cytoplasm</keyword>
<evidence type="ECO:0000313" key="9">
    <source>
        <dbReference type="EMBL" id="KUH58061.1"/>
    </source>
</evidence>
<dbReference type="Proteomes" id="UP000054078">
    <property type="component" value="Unassembled WGS sequence"/>
</dbReference>
<proteinExistence type="predicted"/>
<dbReference type="GO" id="GO:0016301">
    <property type="term" value="F:kinase activity"/>
    <property type="evidence" value="ECO:0007669"/>
    <property type="project" value="UniProtKB-KW"/>
</dbReference>
<evidence type="ECO:0000313" key="10">
    <source>
        <dbReference type="Proteomes" id="UP000054078"/>
    </source>
</evidence>
<keyword evidence="6" id="KW-0598">Phosphotransferase system</keyword>
<dbReference type="InterPro" id="IPR004720">
    <property type="entry name" value="PTS_IIB_sorbose-sp"/>
</dbReference>
<dbReference type="InterPro" id="IPR036667">
    <property type="entry name" value="PTS_IIB_sorbose-sp_sf"/>
</dbReference>
<dbReference type="Pfam" id="PF03830">
    <property type="entry name" value="PTSIIB_sorb"/>
    <property type="match status" value="1"/>
</dbReference>
<dbReference type="AlphaFoldDB" id="A0A117J3Y4"/>
<dbReference type="GO" id="GO:0008982">
    <property type="term" value="F:protein-N(PI)-phosphohistidine-sugar phosphotransferase activity"/>
    <property type="evidence" value="ECO:0007669"/>
    <property type="project" value="InterPro"/>
</dbReference>
<feature type="domain" description="PTS EIIB type-4" evidence="8">
    <location>
        <begin position="1"/>
        <end position="160"/>
    </location>
</feature>
<evidence type="ECO:0000256" key="2">
    <source>
        <dbReference type="ARBA" id="ARBA00022448"/>
    </source>
</evidence>
<evidence type="ECO:0000256" key="3">
    <source>
        <dbReference type="ARBA" id="ARBA00022490"/>
    </source>
</evidence>
<evidence type="ECO:0000256" key="4">
    <source>
        <dbReference type="ARBA" id="ARBA00022597"/>
    </source>
</evidence>
<dbReference type="PROSITE" id="PS51101">
    <property type="entry name" value="PTS_EIIB_TYPE_4"/>
    <property type="match status" value="1"/>
</dbReference>
<dbReference type="GO" id="GO:0009401">
    <property type="term" value="P:phosphoenolpyruvate-dependent sugar phosphotransferase system"/>
    <property type="evidence" value="ECO:0007669"/>
    <property type="project" value="UniProtKB-KW"/>
</dbReference>
<evidence type="ECO:0000256" key="1">
    <source>
        <dbReference type="ARBA" id="ARBA00004496"/>
    </source>
</evidence>
<comment type="subcellular location">
    <subcellularLocation>
        <location evidence="1">Cytoplasm</location>
    </subcellularLocation>
</comment>
<keyword evidence="2" id="KW-0813">Transport</keyword>
<evidence type="ECO:0000256" key="6">
    <source>
        <dbReference type="ARBA" id="ARBA00022683"/>
    </source>
</evidence>
<sequence length="160" mass="17821">MNVVATRVDERLIHGQVMASWSKRLQLTRIVVVDDQIAKDDFMRTVLSMSAPAGMQIDILSVKDAATMVKLDTDSANTMLLFKRISAALELARELRGGSYEMAELNLGNLGSVPGRVQVTKNIFLSEEERKQIRELQGLGVNVFLQMLYTDPKVPVDDVL</sequence>
<name>A0A117J3Y4_TRASO</name>
<keyword evidence="4" id="KW-0762">Sugar transport</keyword>
<dbReference type="GO" id="GO:0005737">
    <property type="term" value="C:cytoplasm"/>
    <property type="evidence" value="ECO:0007669"/>
    <property type="project" value="UniProtKB-SubCell"/>
</dbReference>
<comment type="caution">
    <text evidence="9">The sequence shown here is derived from an EMBL/GenBank/DDBJ whole genome shotgun (WGS) entry which is preliminary data.</text>
</comment>
<dbReference type="STRING" id="1299998.AUL39_07530"/>
<organism evidence="9 10">
    <name type="scientific">Tractidigestivibacter scatoligenes</name>
    <name type="common">Olsenella scatoligenes</name>
    <dbReference type="NCBI Taxonomy" id="1299998"/>
    <lineage>
        <taxon>Bacteria</taxon>
        <taxon>Bacillati</taxon>
        <taxon>Actinomycetota</taxon>
        <taxon>Coriobacteriia</taxon>
        <taxon>Coriobacteriales</taxon>
        <taxon>Atopobiaceae</taxon>
        <taxon>Tractidigestivibacter</taxon>
    </lineage>
</organism>
<protein>
    <recommendedName>
        <fullName evidence="8">PTS EIIB type-4 domain-containing protein</fullName>
    </recommendedName>
</protein>
<keyword evidence="7" id="KW-0418">Kinase</keyword>
<dbReference type="EMBL" id="LOJF01000010">
    <property type="protein sequence ID" value="KUH58061.1"/>
    <property type="molecule type" value="Genomic_DNA"/>
</dbReference>
<dbReference type="OrthoDB" id="9788818at2"/>
<dbReference type="Gene3D" id="3.40.35.10">
    <property type="entry name" value="Phosphotransferase system, sorbose subfamily IIB component"/>
    <property type="match status" value="1"/>
</dbReference>
<dbReference type="SUPFAM" id="SSF52728">
    <property type="entry name" value="PTS IIb component"/>
    <property type="match status" value="1"/>
</dbReference>
<evidence type="ECO:0000256" key="7">
    <source>
        <dbReference type="ARBA" id="ARBA00022777"/>
    </source>
</evidence>
<gene>
    <name evidence="9" type="ORF">AUL39_07530</name>
</gene>